<feature type="domain" description="MATH" evidence="1">
    <location>
        <begin position="1"/>
        <end position="102"/>
    </location>
</feature>
<comment type="caution">
    <text evidence="2">The sequence shown here is derived from an EMBL/GenBank/DDBJ whole genome shotgun (WGS) entry which is preliminary data.</text>
</comment>
<dbReference type="Gene3D" id="2.60.210.10">
    <property type="entry name" value="Apoptosis, Tumor Necrosis Factor Receptor Associated Protein 2, Chain A"/>
    <property type="match status" value="1"/>
</dbReference>
<dbReference type="AlphaFoldDB" id="A0A9J5WL28"/>
<reference evidence="2 3" key="1">
    <citation type="submission" date="2020-09" db="EMBL/GenBank/DDBJ databases">
        <title>De no assembly of potato wild relative species, Solanum commersonii.</title>
        <authorList>
            <person name="Cho K."/>
        </authorList>
    </citation>
    <scope>NUCLEOTIDE SEQUENCE [LARGE SCALE GENOMIC DNA]</scope>
    <source>
        <strain evidence="2">LZ3.2</strain>
        <tissue evidence="2">Leaf</tissue>
    </source>
</reference>
<dbReference type="Proteomes" id="UP000824120">
    <property type="component" value="Chromosome 11"/>
</dbReference>
<dbReference type="PANTHER" id="PTHR46162">
    <property type="entry name" value="TRAF-LIKE FAMILY PROTEIN"/>
    <property type="match status" value="1"/>
</dbReference>
<dbReference type="CDD" id="cd00121">
    <property type="entry name" value="MATH"/>
    <property type="match status" value="1"/>
</dbReference>
<dbReference type="InterPro" id="IPR008974">
    <property type="entry name" value="TRAF-like"/>
</dbReference>
<dbReference type="EMBL" id="JACXVP010000011">
    <property type="protein sequence ID" value="KAG5576226.1"/>
    <property type="molecule type" value="Genomic_DNA"/>
</dbReference>
<proteinExistence type="predicted"/>
<dbReference type="OrthoDB" id="1743416at2759"/>
<evidence type="ECO:0000313" key="3">
    <source>
        <dbReference type="Proteomes" id="UP000824120"/>
    </source>
</evidence>
<gene>
    <name evidence="2" type="ORF">H5410_056360</name>
</gene>
<dbReference type="PANTHER" id="PTHR46162:SF20">
    <property type="entry name" value="UBIQUITIN CARBOXYL-TERMINAL HYDROLASE 7-LIKE ISOFORM X1"/>
    <property type="match status" value="1"/>
</dbReference>
<dbReference type="PROSITE" id="PS50144">
    <property type="entry name" value="MATH"/>
    <property type="match status" value="1"/>
</dbReference>
<sequence length="112" mass="12679">MILLSCVCKTCRVCTHMKLRLYPRGDANENGQNISILLELVHANEFDSRKRVQKNLASLSKTSLFATPHFCWGWVEFTPLSEQKDPKKNFIVRDSCIVEADSSVLHVVNGLS</sequence>
<keyword evidence="3" id="KW-1185">Reference proteome</keyword>
<organism evidence="2 3">
    <name type="scientific">Solanum commersonii</name>
    <name type="common">Commerson's wild potato</name>
    <name type="synonym">Commerson's nightshade</name>
    <dbReference type="NCBI Taxonomy" id="4109"/>
    <lineage>
        <taxon>Eukaryota</taxon>
        <taxon>Viridiplantae</taxon>
        <taxon>Streptophyta</taxon>
        <taxon>Embryophyta</taxon>
        <taxon>Tracheophyta</taxon>
        <taxon>Spermatophyta</taxon>
        <taxon>Magnoliopsida</taxon>
        <taxon>eudicotyledons</taxon>
        <taxon>Gunneridae</taxon>
        <taxon>Pentapetalae</taxon>
        <taxon>asterids</taxon>
        <taxon>lamiids</taxon>
        <taxon>Solanales</taxon>
        <taxon>Solanaceae</taxon>
        <taxon>Solanoideae</taxon>
        <taxon>Solaneae</taxon>
        <taxon>Solanum</taxon>
    </lineage>
</organism>
<accession>A0A9J5WL28</accession>
<name>A0A9J5WL28_SOLCO</name>
<evidence type="ECO:0000313" key="2">
    <source>
        <dbReference type="EMBL" id="KAG5576226.1"/>
    </source>
</evidence>
<dbReference type="SUPFAM" id="SSF49599">
    <property type="entry name" value="TRAF domain-like"/>
    <property type="match status" value="1"/>
</dbReference>
<protein>
    <recommendedName>
        <fullName evidence="1">MATH domain-containing protein</fullName>
    </recommendedName>
</protein>
<evidence type="ECO:0000259" key="1">
    <source>
        <dbReference type="PROSITE" id="PS50144"/>
    </source>
</evidence>
<dbReference type="Pfam" id="PF22486">
    <property type="entry name" value="MATH_2"/>
    <property type="match status" value="1"/>
</dbReference>
<dbReference type="InterPro" id="IPR002083">
    <property type="entry name" value="MATH/TRAF_dom"/>
</dbReference>